<sequence length="134" mass="15166">IFRIAQPLNDLGGFLTDVNNFALVIERTIASSQLESRYEKTKVNWPILLSCEAICVCVSLVIAYLIHFERKVNECCAVIISMGLLTIVVLIICHFYNSKHYKSAVGVNKKYQMKEVEYLTRALIPACIVNALLR</sequence>
<dbReference type="InterPro" id="IPR052860">
    <property type="entry name" value="NRL-GPCR1"/>
</dbReference>
<feature type="transmembrane region" description="Helical" evidence="5">
    <location>
        <begin position="47"/>
        <end position="66"/>
    </location>
</feature>
<evidence type="ECO:0000256" key="2">
    <source>
        <dbReference type="ARBA" id="ARBA00022692"/>
    </source>
</evidence>
<name>A0AAN5I4I4_9BILA</name>
<keyword evidence="4 5" id="KW-0472">Membrane</keyword>
<dbReference type="InterPro" id="IPR019408">
    <property type="entry name" value="7TM_GPCR_serpentine_rcpt_Srab"/>
</dbReference>
<keyword evidence="3 5" id="KW-1133">Transmembrane helix</keyword>
<reference evidence="7" key="1">
    <citation type="submission" date="2022-10" db="EMBL/GenBank/DDBJ databases">
        <title>Genome assembly of Pristionchus species.</title>
        <authorList>
            <person name="Yoshida K."/>
            <person name="Sommer R.J."/>
        </authorList>
    </citation>
    <scope>NUCLEOTIDE SEQUENCE [LARGE SCALE GENOMIC DNA]</scope>
    <source>
        <strain evidence="7">RS5460</strain>
    </source>
</reference>
<dbReference type="EMBL" id="BTRK01000005">
    <property type="protein sequence ID" value="GMR51928.1"/>
    <property type="molecule type" value="Genomic_DNA"/>
</dbReference>
<dbReference type="Proteomes" id="UP001328107">
    <property type="component" value="Unassembled WGS sequence"/>
</dbReference>
<dbReference type="PANTHER" id="PTHR47521">
    <property type="entry name" value="SERPENTINE RECEPTOR, CLASS E (EPSILON)-RELATED"/>
    <property type="match status" value="1"/>
</dbReference>
<comment type="caution">
    <text evidence="6">The sequence shown here is derived from an EMBL/GenBank/DDBJ whole genome shotgun (WGS) entry which is preliminary data.</text>
</comment>
<evidence type="ECO:0000313" key="7">
    <source>
        <dbReference type="Proteomes" id="UP001328107"/>
    </source>
</evidence>
<evidence type="ECO:0000313" key="6">
    <source>
        <dbReference type="EMBL" id="GMR51928.1"/>
    </source>
</evidence>
<feature type="non-terminal residue" evidence="6">
    <location>
        <position position="1"/>
    </location>
</feature>
<evidence type="ECO:0000256" key="3">
    <source>
        <dbReference type="ARBA" id="ARBA00022989"/>
    </source>
</evidence>
<protein>
    <submittedName>
        <fullName evidence="6">Uncharacterized protein</fullName>
    </submittedName>
</protein>
<organism evidence="6 7">
    <name type="scientific">Pristionchus mayeri</name>
    <dbReference type="NCBI Taxonomy" id="1317129"/>
    <lineage>
        <taxon>Eukaryota</taxon>
        <taxon>Metazoa</taxon>
        <taxon>Ecdysozoa</taxon>
        <taxon>Nematoda</taxon>
        <taxon>Chromadorea</taxon>
        <taxon>Rhabditida</taxon>
        <taxon>Rhabditina</taxon>
        <taxon>Diplogasteromorpha</taxon>
        <taxon>Diplogasteroidea</taxon>
        <taxon>Neodiplogasteridae</taxon>
        <taxon>Pristionchus</taxon>
    </lineage>
</organism>
<feature type="transmembrane region" description="Helical" evidence="5">
    <location>
        <begin position="78"/>
        <end position="97"/>
    </location>
</feature>
<feature type="non-terminal residue" evidence="6">
    <location>
        <position position="134"/>
    </location>
</feature>
<keyword evidence="2 5" id="KW-0812">Transmembrane</keyword>
<evidence type="ECO:0000256" key="5">
    <source>
        <dbReference type="SAM" id="Phobius"/>
    </source>
</evidence>
<evidence type="ECO:0000256" key="4">
    <source>
        <dbReference type="ARBA" id="ARBA00023136"/>
    </source>
</evidence>
<dbReference type="AlphaFoldDB" id="A0AAN5I4I4"/>
<dbReference type="Pfam" id="PF10292">
    <property type="entry name" value="7TM_GPCR_Srab"/>
    <property type="match status" value="1"/>
</dbReference>
<comment type="subcellular location">
    <subcellularLocation>
        <location evidence="1">Membrane</location>
        <topology evidence="1">Multi-pass membrane protein</topology>
    </subcellularLocation>
</comment>
<dbReference type="PANTHER" id="PTHR47521:SF18">
    <property type="entry name" value="G PROTEIN-COUPLED RECEPTOR-RELATED"/>
    <property type="match status" value="1"/>
</dbReference>
<proteinExistence type="predicted"/>
<gene>
    <name evidence="6" type="ORF">PMAYCL1PPCAC_22123</name>
</gene>
<dbReference type="GO" id="GO:0016020">
    <property type="term" value="C:membrane"/>
    <property type="evidence" value="ECO:0007669"/>
    <property type="project" value="UniProtKB-SubCell"/>
</dbReference>
<keyword evidence="7" id="KW-1185">Reference proteome</keyword>
<evidence type="ECO:0000256" key="1">
    <source>
        <dbReference type="ARBA" id="ARBA00004141"/>
    </source>
</evidence>
<accession>A0AAN5I4I4</accession>